<dbReference type="EMBL" id="JACGCM010002027">
    <property type="protein sequence ID" value="KAF6145889.1"/>
    <property type="molecule type" value="Genomic_DNA"/>
</dbReference>
<proteinExistence type="predicted"/>
<gene>
    <name evidence="1" type="ORF">GIB67_028884</name>
</gene>
<comment type="caution">
    <text evidence="1">The sequence shown here is derived from an EMBL/GenBank/DDBJ whole genome shotgun (WGS) entry which is preliminary data.</text>
</comment>
<organism evidence="1 2">
    <name type="scientific">Kingdonia uniflora</name>
    <dbReference type="NCBI Taxonomy" id="39325"/>
    <lineage>
        <taxon>Eukaryota</taxon>
        <taxon>Viridiplantae</taxon>
        <taxon>Streptophyta</taxon>
        <taxon>Embryophyta</taxon>
        <taxon>Tracheophyta</taxon>
        <taxon>Spermatophyta</taxon>
        <taxon>Magnoliopsida</taxon>
        <taxon>Ranunculales</taxon>
        <taxon>Circaeasteraceae</taxon>
        <taxon>Kingdonia</taxon>
    </lineage>
</organism>
<dbReference type="AlphaFoldDB" id="A0A7J7LTH6"/>
<feature type="non-terminal residue" evidence="1">
    <location>
        <position position="1"/>
    </location>
</feature>
<evidence type="ECO:0000313" key="2">
    <source>
        <dbReference type="Proteomes" id="UP000541444"/>
    </source>
</evidence>
<dbReference type="Proteomes" id="UP000541444">
    <property type="component" value="Unassembled WGS sequence"/>
</dbReference>
<sequence>MLTGAVSLEVQKVYKVAPIKVCSIDWWMKVALGDWIRRCTRSRSYGKSEDSACVVEVFDLARLIEEPLGEGLKGFTGGFFEIEAGIDPDFTVLVEGKLGKKRWSAVEYKFKVFWNSRMCGWGLVLQYLPILGDEEGIFEVAREEAEYSVYAQRYAPRVVLEQGGVEGSLSCNKANKNGRRYAKPWSKWDNGKIKILEWNEDCQQLGPNEPKLMSHLGNLARNGAMFPLTMLSWKTASNMSLDVVWKSVK</sequence>
<evidence type="ECO:0000313" key="1">
    <source>
        <dbReference type="EMBL" id="KAF6145889.1"/>
    </source>
</evidence>
<name>A0A7J7LTH6_9MAGN</name>
<accession>A0A7J7LTH6</accession>
<keyword evidence="2" id="KW-1185">Reference proteome</keyword>
<reference evidence="1 2" key="1">
    <citation type="journal article" date="2020" name="IScience">
        <title>Genome Sequencing of the Endangered Kingdonia uniflora (Circaeasteraceae, Ranunculales) Reveals Potential Mechanisms of Evolutionary Specialization.</title>
        <authorList>
            <person name="Sun Y."/>
            <person name="Deng T."/>
            <person name="Zhang A."/>
            <person name="Moore M.J."/>
            <person name="Landis J.B."/>
            <person name="Lin N."/>
            <person name="Zhang H."/>
            <person name="Zhang X."/>
            <person name="Huang J."/>
            <person name="Zhang X."/>
            <person name="Sun H."/>
            <person name="Wang H."/>
        </authorList>
    </citation>
    <scope>NUCLEOTIDE SEQUENCE [LARGE SCALE GENOMIC DNA]</scope>
    <source>
        <strain evidence="1">TB1705</strain>
        <tissue evidence="1">Leaf</tissue>
    </source>
</reference>
<protein>
    <submittedName>
        <fullName evidence="1">Uncharacterized protein</fullName>
    </submittedName>
</protein>